<feature type="compositionally biased region" description="Polar residues" evidence="1">
    <location>
        <begin position="501"/>
        <end position="512"/>
    </location>
</feature>
<sequence>MESQFPVATREELWRLQEEIKDLFATQGQHSERIMRLEKRRDEDTRVKNVWGPVSPYPSSFGNSAQQESGFNPAAEAFRNFDADAQSGMITNLSLDHDDERRRGASRANSVRFDESANNHYGSTSRQSVDLLPLRTGSGLGSHPLSERSLSHRSDGKGSMSGISMRANSFGLEQSRLLGSMTSSPKAAGNPPPAFYVLGPVPALIRCWLTETFSNDSLLYAAVCTGSYASCITTSLIRRCGLDDQTTEENGVRKIKLPIYLTEATIQQSSSRSASPAPQVPTLAAKFVVVDSAVEDRCVQVVIGSDILRAHNADILFSQDKLMIFDEDRNRLAIPLVRPENDATYKGLFTQTSPQGLQGPLPNLTNGTPVAGIIGRPSQELPAASSLASSSGVTSGSMESDESKEDQVPATSEQIRIGNSAPRPQEDSTYTTEGDRSFTTPTPTSRSNSGVWGNSWRSSSVSQTDPGKTASGYSRAGASRGMKVLRPGKSMASSSRAGSSVGPTGQENNNPNDEGLRRLTTEGSKSGAKLTEPQSQPTKSNPIGQASAFGWLNSGQH</sequence>
<evidence type="ECO:0000313" key="2">
    <source>
        <dbReference type="EMBL" id="KAF7503645.1"/>
    </source>
</evidence>
<dbReference type="AlphaFoldDB" id="A0A8H7AEB4"/>
<evidence type="ECO:0000256" key="1">
    <source>
        <dbReference type="SAM" id="MobiDB-lite"/>
    </source>
</evidence>
<feature type="compositionally biased region" description="Basic and acidic residues" evidence="1">
    <location>
        <begin position="145"/>
        <end position="156"/>
    </location>
</feature>
<feature type="compositionally biased region" description="Polar residues" evidence="1">
    <location>
        <begin position="450"/>
        <end position="466"/>
    </location>
</feature>
<proteinExistence type="predicted"/>
<name>A0A8H7AEB4_9EURO</name>
<feature type="region of interest" description="Disordered" evidence="1">
    <location>
        <begin position="352"/>
        <end position="557"/>
    </location>
</feature>
<dbReference type="Proteomes" id="UP000606974">
    <property type="component" value="Unassembled WGS sequence"/>
</dbReference>
<dbReference type="EMBL" id="JAACFV010000168">
    <property type="protein sequence ID" value="KAF7503645.1"/>
    <property type="molecule type" value="Genomic_DNA"/>
</dbReference>
<feature type="compositionally biased region" description="Low complexity" evidence="1">
    <location>
        <begin position="437"/>
        <end position="449"/>
    </location>
</feature>
<gene>
    <name evidence="2" type="ORF">GJ744_003423</name>
</gene>
<feature type="compositionally biased region" description="Low complexity" evidence="1">
    <location>
        <begin position="490"/>
        <end position="500"/>
    </location>
</feature>
<organism evidence="2 3">
    <name type="scientific">Endocarpon pusillum</name>
    <dbReference type="NCBI Taxonomy" id="364733"/>
    <lineage>
        <taxon>Eukaryota</taxon>
        <taxon>Fungi</taxon>
        <taxon>Dikarya</taxon>
        <taxon>Ascomycota</taxon>
        <taxon>Pezizomycotina</taxon>
        <taxon>Eurotiomycetes</taxon>
        <taxon>Chaetothyriomycetidae</taxon>
        <taxon>Verrucariales</taxon>
        <taxon>Verrucariaceae</taxon>
        <taxon>Endocarpon</taxon>
    </lineage>
</organism>
<feature type="compositionally biased region" description="Polar residues" evidence="1">
    <location>
        <begin position="118"/>
        <end position="128"/>
    </location>
</feature>
<protein>
    <recommendedName>
        <fullName evidence="4">Ubiquitin carboxyl-terminal hydrolase 19</fullName>
    </recommendedName>
</protein>
<dbReference type="OrthoDB" id="5369841at2759"/>
<evidence type="ECO:0000313" key="3">
    <source>
        <dbReference type="Proteomes" id="UP000606974"/>
    </source>
</evidence>
<feature type="region of interest" description="Disordered" evidence="1">
    <location>
        <begin position="92"/>
        <end position="163"/>
    </location>
</feature>
<keyword evidence="3" id="KW-1185">Reference proteome</keyword>
<feature type="compositionally biased region" description="Low complexity" evidence="1">
    <location>
        <begin position="377"/>
        <end position="398"/>
    </location>
</feature>
<dbReference type="Gene3D" id="2.40.70.10">
    <property type="entry name" value="Acid Proteases"/>
    <property type="match status" value="1"/>
</dbReference>
<evidence type="ECO:0008006" key="4">
    <source>
        <dbReference type="Google" id="ProtNLM"/>
    </source>
</evidence>
<reference evidence="2" key="1">
    <citation type="submission" date="2020-02" db="EMBL/GenBank/DDBJ databases">
        <authorList>
            <person name="Palmer J.M."/>
        </authorList>
    </citation>
    <scope>NUCLEOTIDE SEQUENCE</scope>
    <source>
        <strain evidence="2">EPUS1.4</strain>
        <tissue evidence="2">Thallus</tissue>
    </source>
</reference>
<accession>A0A8H7AEB4</accession>
<comment type="caution">
    <text evidence="2">The sequence shown here is derived from an EMBL/GenBank/DDBJ whole genome shotgun (WGS) entry which is preliminary data.</text>
</comment>
<feature type="compositionally biased region" description="Polar residues" evidence="1">
    <location>
        <begin position="532"/>
        <end position="544"/>
    </location>
</feature>
<dbReference type="InterPro" id="IPR021109">
    <property type="entry name" value="Peptidase_aspartic_dom_sf"/>
</dbReference>